<reference evidence="1" key="2">
    <citation type="submission" date="2020-11" db="EMBL/GenBank/DDBJ databases">
        <authorList>
            <person name="McCartney M.A."/>
            <person name="Auch B."/>
            <person name="Kono T."/>
            <person name="Mallez S."/>
            <person name="Becker A."/>
            <person name="Gohl D.M."/>
            <person name="Silverstein K.A.T."/>
            <person name="Koren S."/>
            <person name="Bechman K.B."/>
            <person name="Herman A."/>
            <person name="Abrahante J.E."/>
            <person name="Garbe J."/>
        </authorList>
    </citation>
    <scope>NUCLEOTIDE SEQUENCE</scope>
    <source>
        <strain evidence="1">Duluth1</strain>
        <tissue evidence="1">Whole animal</tissue>
    </source>
</reference>
<protein>
    <submittedName>
        <fullName evidence="1">Uncharacterized protein</fullName>
    </submittedName>
</protein>
<gene>
    <name evidence="1" type="ORF">DPMN_052381</name>
</gene>
<evidence type="ECO:0000313" key="2">
    <source>
        <dbReference type="Proteomes" id="UP000828390"/>
    </source>
</evidence>
<reference evidence="1" key="1">
    <citation type="journal article" date="2019" name="bioRxiv">
        <title>The Genome of the Zebra Mussel, Dreissena polymorpha: A Resource for Invasive Species Research.</title>
        <authorList>
            <person name="McCartney M.A."/>
            <person name="Auch B."/>
            <person name="Kono T."/>
            <person name="Mallez S."/>
            <person name="Zhang Y."/>
            <person name="Obille A."/>
            <person name="Becker A."/>
            <person name="Abrahante J.E."/>
            <person name="Garbe J."/>
            <person name="Badalamenti J.P."/>
            <person name="Herman A."/>
            <person name="Mangelson H."/>
            <person name="Liachko I."/>
            <person name="Sullivan S."/>
            <person name="Sone E.D."/>
            <person name="Koren S."/>
            <person name="Silverstein K.A.T."/>
            <person name="Beckman K.B."/>
            <person name="Gohl D.M."/>
        </authorList>
    </citation>
    <scope>NUCLEOTIDE SEQUENCE</scope>
    <source>
        <strain evidence="1">Duluth1</strain>
        <tissue evidence="1">Whole animal</tissue>
    </source>
</reference>
<comment type="caution">
    <text evidence="1">The sequence shown here is derived from an EMBL/GenBank/DDBJ whole genome shotgun (WGS) entry which is preliminary data.</text>
</comment>
<name>A0A9D4CJL4_DREPO</name>
<accession>A0A9D4CJL4</accession>
<evidence type="ECO:0000313" key="1">
    <source>
        <dbReference type="EMBL" id="KAH3726514.1"/>
    </source>
</evidence>
<dbReference type="Proteomes" id="UP000828390">
    <property type="component" value="Unassembled WGS sequence"/>
</dbReference>
<sequence>MDIQGEFSALKNSLSRVRLTAELKLNESRQGVRRSDQPVLNILKCSRYSETSAKLLATLEPGQPLTQDTLDRLFLISHAQCKYMKDEYAAVLVNSQFDNSTSKLFRALQKNTSGLNAESSSESALWRRFQWIVSSRLPAKPQGRRLFIDVSWIKGRVASLGFQNKCNGLRILEKIFFTNCLF</sequence>
<organism evidence="1 2">
    <name type="scientific">Dreissena polymorpha</name>
    <name type="common">Zebra mussel</name>
    <name type="synonym">Mytilus polymorpha</name>
    <dbReference type="NCBI Taxonomy" id="45954"/>
    <lineage>
        <taxon>Eukaryota</taxon>
        <taxon>Metazoa</taxon>
        <taxon>Spiralia</taxon>
        <taxon>Lophotrochozoa</taxon>
        <taxon>Mollusca</taxon>
        <taxon>Bivalvia</taxon>
        <taxon>Autobranchia</taxon>
        <taxon>Heteroconchia</taxon>
        <taxon>Euheterodonta</taxon>
        <taxon>Imparidentia</taxon>
        <taxon>Neoheterodontei</taxon>
        <taxon>Myida</taxon>
        <taxon>Dreissenoidea</taxon>
        <taxon>Dreissenidae</taxon>
        <taxon>Dreissena</taxon>
    </lineage>
</organism>
<keyword evidence="2" id="KW-1185">Reference proteome</keyword>
<dbReference type="AlphaFoldDB" id="A0A9D4CJL4"/>
<dbReference type="EMBL" id="JAIWYP010000012">
    <property type="protein sequence ID" value="KAH3726514.1"/>
    <property type="molecule type" value="Genomic_DNA"/>
</dbReference>
<proteinExistence type="predicted"/>